<evidence type="ECO:0000256" key="2">
    <source>
        <dbReference type="ARBA" id="ARBA00022448"/>
    </source>
</evidence>
<feature type="transmembrane region" description="Helical" evidence="8">
    <location>
        <begin position="380"/>
        <end position="398"/>
    </location>
</feature>
<evidence type="ECO:0000256" key="3">
    <source>
        <dbReference type="ARBA" id="ARBA00022475"/>
    </source>
</evidence>
<dbReference type="CDD" id="cd17321">
    <property type="entry name" value="MFS_MMR_MDR_like"/>
    <property type="match status" value="1"/>
</dbReference>
<evidence type="ECO:0000256" key="7">
    <source>
        <dbReference type="SAM" id="MobiDB-lite"/>
    </source>
</evidence>
<dbReference type="Pfam" id="PF07690">
    <property type="entry name" value="MFS_1"/>
    <property type="match status" value="1"/>
</dbReference>
<dbReference type="EMBL" id="BAABFO010000011">
    <property type="protein sequence ID" value="GAA4333778.1"/>
    <property type="molecule type" value="Genomic_DNA"/>
</dbReference>
<feature type="transmembrane region" description="Helical" evidence="8">
    <location>
        <begin position="171"/>
        <end position="195"/>
    </location>
</feature>
<dbReference type="PROSITE" id="PS50850">
    <property type="entry name" value="MFS"/>
    <property type="match status" value="1"/>
</dbReference>
<sequence length="607" mass="63507">MKAHASSAKAGGHGAGPHSPAHHAPGHPRPASHKWMVLSNTTLGMLAAAINSSILLISLPAVFRGIGLKALDPANIDYLLWAIIGYLIVTAVLVVAFGRLGDQFGRARMYNLGFAVFTAASIALALMPGNGNGAALYLILVRVVQGLGGALIMANSTAILTDAFPPHQRGLALGVNMIAAVGGQFVGLIIGGLLADTSWRLVFWINVPIGLVGTAWGFLKLRDHGARVSHRIDWAGNLSFAVGLVLVLTAITEGIQPYGGHVMAWTSPKVLGFFVVGVLALAAFFAIERRVAKPMFDFRLFRLRPFAYGNLASLASSVARGGLQFILIIWLQGIWLPLHGYSFEETPLWSAIFMLPLTVGLLAAAPFAGYWSDRVGARPFAVGGMLLGAASFGALMALPADFPYWLFALLIFLNGLGSGLFIAPNSTQIMNSVPPVERGQASGMRATTLNAGMVLSIGVFFSLMLVGLAASLPQSMEAALVAQHVAPDVARGVAQAPPVASLFAAFLGYNPMTELVPAAALHALPAASAAEITGTHFFPHLMAVPFMHGLKLAFSFSMALNLVACLASWLGGGKFVHDGEAAHGQGHGHGHGNGHAPAAGYGPRRTA</sequence>
<keyword evidence="4 8" id="KW-0812">Transmembrane</keyword>
<evidence type="ECO:0000256" key="6">
    <source>
        <dbReference type="ARBA" id="ARBA00023136"/>
    </source>
</evidence>
<dbReference type="Proteomes" id="UP001501671">
    <property type="component" value="Unassembled WGS sequence"/>
</dbReference>
<feature type="transmembrane region" description="Helical" evidence="8">
    <location>
        <begin position="231"/>
        <end position="251"/>
    </location>
</feature>
<feature type="transmembrane region" description="Helical" evidence="8">
    <location>
        <begin position="271"/>
        <end position="287"/>
    </location>
</feature>
<organism evidence="10 11">
    <name type="scientific">Pigmentiphaga soli</name>
    <dbReference type="NCBI Taxonomy" id="1007095"/>
    <lineage>
        <taxon>Bacteria</taxon>
        <taxon>Pseudomonadati</taxon>
        <taxon>Pseudomonadota</taxon>
        <taxon>Betaproteobacteria</taxon>
        <taxon>Burkholderiales</taxon>
        <taxon>Alcaligenaceae</taxon>
        <taxon>Pigmentiphaga</taxon>
    </lineage>
</organism>
<reference evidence="11" key="1">
    <citation type="journal article" date="2019" name="Int. J. Syst. Evol. Microbiol.">
        <title>The Global Catalogue of Microorganisms (GCM) 10K type strain sequencing project: providing services to taxonomists for standard genome sequencing and annotation.</title>
        <authorList>
            <consortium name="The Broad Institute Genomics Platform"/>
            <consortium name="The Broad Institute Genome Sequencing Center for Infectious Disease"/>
            <person name="Wu L."/>
            <person name="Ma J."/>
        </authorList>
    </citation>
    <scope>NUCLEOTIDE SEQUENCE [LARGE SCALE GENOMIC DNA]</scope>
    <source>
        <strain evidence="11">JCM 17666</strain>
    </source>
</reference>
<evidence type="ECO:0000313" key="11">
    <source>
        <dbReference type="Proteomes" id="UP001501671"/>
    </source>
</evidence>
<keyword evidence="2" id="KW-0813">Transport</keyword>
<feature type="transmembrane region" description="Helical" evidence="8">
    <location>
        <begin position="78"/>
        <end position="97"/>
    </location>
</feature>
<comment type="caution">
    <text evidence="10">The sequence shown here is derived from an EMBL/GenBank/DDBJ whole genome shotgun (WGS) entry which is preliminary data.</text>
</comment>
<gene>
    <name evidence="10" type="ORF">GCM10023144_25400</name>
</gene>
<keyword evidence="6 8" id="KW-0472">Membrane</keyword>
<feature type="compositionally biased region" description="Low complexity" evidence="7">
    <location>
        <begin position="594"/>
        <end position="607"/>
    </location>
</feature>
<feature type="transmembrane region" description="Helical" evidence="8">
    <location>
        <begin position="109"/>
        <end position="128"/>
    </location>
</feature>
<evidence type="ECO:0000256" key="1">
    <source>
        <dbReference type="ARBA" id="ARBA00004651"/>
    </source>
</evidence>
<keyword evidence="3" id="KW-1003">Cell membrane</keyword>
<protein>
    <submittedName>
        <fullName evidence="10">MFS transporter</fullName>
    </submittedName>
</protein>
<keyword evidence="11" id="KW-1185">Reference proteome</keyword>
<evidence type="ECO:0000313" key="10">
    <source>
        <dbReference type="EMBL" id="GAA4333778.1"/>
    </source>
</evidence>
<accession>A0ABP8H3N7</accession>
<feature type="compositionally biased region" description="Low complexity" evidence="7">
    <location>
        <begin position="1"/>
        <end position="19"/>
    </location>
</feature>
<evidence type="ECO:0000256" key="8">
    <source>
        <dbReference type="SAM" id="Phobius"/>
    </source>
</evidence>
<feature type="transmembrane region" description="Helical" evidence="8">
    <location>
        <begin position="348"/>
        <end position="368"/>
    </location>
</feature>
<proteinExistence type="predicted"/>
<evidence type="ECO:0000259" key="9">
    <source>
        <dbReference type="PROSITE" id="PS50850"/>
    </source>
</evidence>
<dbReference type="RefSeq" id="WP_345249968.1">
    <property type="nucleotide sequence ID" value="NZ_BAABFO010000011.1"/>
</dbReference>
<feature type="transmembrane region" description="Helical" evidence="8">
    <location>
        <begin position="201"/>
        <end position="219"/>
    </location>
</feature>
<feature type="region of interest" description="Disordered" evidence="7">
    <location>
        <begin position="581"/>
        <end position="607"/>
    </location>
</feature>
<dbReference type="Gene3D" id="1.20.1250.20">
    <property type="entry name" value="MFS general substrate transporter like domains"/>
    <property type="match status" value="2"/>
</dbReference>
<dbReference type="PANTHER" id="PTHR42718">
    <property type="entry name" value="MAJOR FACILITATOR SUPERFAMILY MULTIDRUG TRANSPORTER MFSC"/>
    <property type="match status" value="1"/>
</dbReference>
<feature type="transmembrane region" description="Helical" evidence="8">
    <location>
        <begin position="134"/>
        <end position="159"/>
    </location>
</feature>
<keyword evidence="5 8" id="KW-1133">Transmembrane helix</keyword>
<feature type="region of interest" description="Disordered" evidence="7">
    <location>
        <begin position="1"/>
        <end position="30"/>
    </location>
</feature>
<feature type="transmembrane region" description="Helical" evidence="8">
    <location>
        <begin position="43"/>
        <end position="66"/>
    </location>
</feature>
<feature type="transmembrane region" description="Helical" evidence="8">
    <location>
        <begin position="448"/>
        <end position="470"/>
    </location>
</feature>
<comment type="subcellular location">
    <subcellularLocation>
        <location evidence="1">Cell membrane</location>
        <topology evidence="1">Multi-pass membrane protein</topology>
    </subcellularLocation>
</comment>
<feature type="transmembrane region" description="Helical" evidence="8">
    <location>
        <begin position="404"/>
        <end position="423"/>
    </location>
</feature>
<dbReference type="InterPro" id="IPR036259">
    <property type="entry name" value="MFS_trans_sf"/>
</dbReference>
<dbReference type="PANTHER" id="PTHR42718:SF46">
    <property type="entry name" value="BLR6921 PROTEIN"/>
    <property type="match status" value="1"/>
</dbReference>
<evidence type="ECO:0000256" key="5">
    <source>
        <dbReference type="ARBA" id="ARBA00022989"/>
    </source>
</evidence>
<feature type="compositionally biased region" description="Basic residues" evidence="7">
    <location>
        <begin position="20"/>
        <end position="30"/>
    </location>
</feature>
<evidence type="ECO:0000256" key="4">
    <source>
        <dbReference type="ARBA" id="ARBA00022692"/>
    </source>
</evidence>
<feature type="transmembrane region" description="Helical" evidence="8">
    <location>
        <begin position="308"/>
        <end position="336"/>
    </location>
</feature>
<dbReference type="InterPro" id="IPR020846">
    <property type="entry name" value="MFS_dom"/>
</dbReference>
<dbReference type="SUPFAM" id="SSF103473">
    <property type="entry name" value="MFS general substrate transporter"/>
    <property type="match status" value="1"/>
</dbReference>
<name>A0ABP8H3N7_9BURK</name>
<feature type="domain" description="Major facilitator superfamily (MFS) profile" evidence="9">
    <location>
        <begin position="37"/>
        <end position="512"/>
    </location>
</feature>
<dbReference type="InterPro" id="IPR011701">
    <property type="entry name" value="MFS"/>
</dbReference>